<sequence length="91" mass="10478">MQAHVRATPGREKSLYGEFRTHKPPSFDESWINQIARIFTVLRCSSEEQVDLAAYMLTGEAYEWCHITRPLLVAWGPLTWDQDVTIAVLLD</sequence>
<evidence type="ECO:0000313" key="1">
    <source>
        <dbReference type="EMBL" id="RXH96736.1"/>
    </source>
</evidence>
<dbReference type="AlphaFoldDB" id="A0A498JNX1"/>
<name>A0A498JNX1_MALDO</name>
<dbReference type="Proteomes" id="UP000290289">
    <property type="component" value="Chromosome 6"/>
</dbReference>
<reference evidence="1 2" key="1">
    <citation type="submission" date="2018-10" db="EMBL/GenBank/DDBJ databases">
        <title>A high-quality apple genome assembly.</title>
        <authorList>
            <person name="Hu J."/>
        </authorList>
    </citation>
    <scope>NUCLEOTIDE SEQUENCE [LARGE SCALE GENOMIC DNA]</scope>
    <source>
        <strain evidence="2">cv. HFTH1</strain>
        <tissue evidence="1">Young leaf</tissue>
    </source>
</reference>
<organism evidence="1 2">
    <name type="scientific">Malus domestica</name>
    <name type="common">Apple</name>
    <name type="synonym">Pyrus malus</name>
    <dbReference type="NCBI Taxonomy" id="3750"/>
    <lineage>
        <taxon>Eukaryota</taxon>
        <taxon>Viridiplantae</taxon>
        <taxon>Streptophyta</taxon>
        <taxon>Embryophyta</taxon>
        <taxon>Tracheophyta</taxon>
        <taxon>Spermatophyta</taxon>
        <taxon>Magnoliopsida</taxon>
        <taxon>eudicotyledons</taxon>
        <taxon>Gunneridae</taxon>
        <taxon>Pentapetalae</taxon>
        <taxon>rosids</taxon>
        <taxon>fabids</taxon>
        <taxon>Rosales</taxon>
        <taxon>Rosaceae</taxon>
        <taxon>Amygdaloideae</taxon>
        <taxon>Maleae</taxon>
        <taxon>Malus</taxon>
    </lineage>
</organism>
<proteinExistence type="predicted"/>
<keyword evidence="2" id="KW-1185">Reference proteome</keyword>
<evidence type="ECO:0000313" key="2">
    <source>
        <dbReference type="Proteomes" id="UP000290289"/>
    </source>
</evidence>
<dbReference type="EMBL" id="RDQH01000332">
    <property type="protein sequence ID" value="RXH96736.1"/>
    <property type="molecule type" value="Genomic_DNA"/>
</dbReference>
<accession>A0A498JNX1</accession>
<protein>
    <submittedName>
        <fullName evidence="1">Uncharacterized protein</fullName>
    </submittedName>
</protein>
<gene>
    <name evidence="1" type="ORF">DVH24_009578</name>
</gene>
<comment type="caution">
    <text evidence="1">The sequence shown here is derived from an EMBL/GenBank/DDBJ whole genome shotgun (WGS) entry which is preliminary data.</text>
</comment>